<dbReference type="EMBL" id="MSFO01000003">
    <property type="protein sequence ID" value="PLB50977.1"/>
    <property type="molecule type" value="Genomic_DNA"/>
</dbReference>
<keyword evidence="2" id="KW-0378">Hydrolase</keyword>
<dbReference type="Pfam" id="PF00561">
    <property type="entry name" value="Abhydrolase_1"/>
    <property type="match status" value="1"/>
</dbReference>
<dbReference type="GeneID" id="36553292"/>
<comment type="caution">
    <text evidence="2">The sequence shown here is derived from an EMBL/GenBank/DDBJ whole genome shotgun (WGS) entry which is preliminary data.</text>
</comment>
<dbReference type="InterPro" id="IPR029058">
    <property type="entry name" value="AB_hydrolase_fold"/>
</dbReference>
<protein>
    <submittedName>
        <fullName evidence="2">Putative epoxide hydrolase</fullName>
    </submittedName>
</protein>
<dbReference type="GO" id="GO:0046464">
    <property type="term" value="P:acylglycerol catabolic process"/>
    <property type="evidence" value="ECO:0007669"/>
    <property type="project" value="TreeGrafter"/>
</dbReference>
<gene>
    <name evidence="2" type="ORF">P170DRAFT_382044</name>
</gene>
<reference evidence="2 3" key="1">
    <citation type="submission" date="2016-12" db="EMBL/GenBank/DDBJ databases">
        <title>The genomes of Aspergillus section Nigri reveals drivers in fungal speciation.</title>
        <authorList>
            <consortium name="DOE Joint Genome Institute"/>
            <person name="Vesth T.C."/>
            <person name="Nybo J."/>
            <person name="Theobald S."/>
            <person name="Brandl J."/>
            <person name="Frisvad J.C."/>
            <person name="Nielsen K.F."/>
            <person name="Lyhne E.K."/>
            <person name="Kogle M.E."/>
            <person name="Kuo A."/>
            <person name="Riley R."/>
            <person name="Clum A."/>
            <person name="Nolan M."/>
            <person name="Lipzen A."/>
            <person name="Salamov A."/>
            <person name="Henrissat B."/>
            <person name="Wiebenga A."/>
            <person name="De Vries R.P."/>
            <person name="Grigoriev I.V."/>
            <person name="Mortensen U.H."/>
            <person name="Andersen M.R."/>
            <person name="Baker S.E."/>
        </authorList>
    </citation>
    <scope>NUCLEOTIDE SEQUENCE [LARGE SCALE GENOMIC DNA]</scope>
    <source>
        <strain evidence="2 3">IBT 23096</strain>
    </source>
</reference>
<dbReference type="PANTHER" id="PTHR43798:SF33">
    <property type="entry name" value="HYDROLASE, PUTATIVE (AFU_ORTHOLOGUE AFUA_2G14860)-RELATED"/>
    <property type="match status" value="1"/>
</dbReference>
<evidence type="ECO:0000313" key="3">
    <source>
        <dbReference type="Proteomes" id="UP000234275"/>
    </source>
</evidence>
<sequence>MASITSPSHSKSLTLSTGHTYAYIHHPPTPQHQTTILFLHGFPSSSYDWRHQIAFFASQGYGILAPDLLGYGDTSKPVSLDAYKANAMAAEIIEILDHEGQEKVHAVGHDMGCGLLSRLADYYPERLASCVFLAVPYANPGGRFDLGMVNQMSRQVLGYERFGYLGFFVGEEAAGVLDRFGESFFTLFYPHDPDLWISHVGPTGAMELWLHDDARAPLASYLTEEEKAKHQQIMHGNHRFALNWYRALVGNINAEDELRAGLEPALKMPTLMVSPQPSRLEFPGVEENMRVVAQDLTLKHVSTKGHWLQLEAREEVNGILERFLESVDGAELR</sequence>
<dbReference type="GO" id="GO:0047372">
    <property type="term" value="F:monoacylglycerol lipase activity"/>
    <property type="evidence" value="ECO:0007669"/>
    <property type="project" value="TreeGrafter"/>
</dbReference>
<feature type="domain" description="AB hydrolase-1" evidence="1">
    <location>
        <begin position="35"/>
        <end position="155"/>
    </location>
</feature>
<dbReference type="InterPro" id="IPR000639">
    <property type="entry name" value="Epox_hydrolase-like"/>
</dbReference>
<evidence type="ECO:0000313" key="2">
    <source>
        <dbReference type="EMBL" id="PLB50977.1"/>
    </source>
</evidence>
<dbReference type="STRING" id="1392250.A0A2I2GDT3"/>
<dbReference type="AlphaFoldDB" id="A0A2I2GDT3"/>
<organism evidence="2 3">
    <name type="scientific">Aspergillus steynii IBT 23096</name>
    <dbReference type="NCBI Taxonomy" id="1392250"/>
    <lineage>
        <taxon>Eukaryota</taxon>
        <taxon>Fungi</taxon>
        <taxon>Dikarya</taxon>
        <taxon>Ascomycota</taxon>
        <taxon>Pezizomycotina</taxon>
        <taxon>Eurotiomycetes</taxon>
        <taxon>Eurotiomycetidae</taxon>
        <taxon>Eurotiales</taxon>
        <taxon>Aspergillaceae</taxon>
        <taxon>Aspergillus</taxon>
        <taxon>Aspergillus subgen. Circumdati</taxon>
    </lineage>
</organism>
<dbReference type="Proteomes" id="UP000234275">
    <property type="component" value="Unassembled WGS sequence"/>
</dbReference>
<dbReference type="InterPro" id="IPR000073">
    <property type="entry name" value="AB_hydrolase_1"/>
</dbReference>
<name>A0A2I2GDT3_9EURO</name>
<dbReference type="VEuPathDB" id="FungiDB:P170DRAFT_382044"/>
<dbReference type="PRINTS" id="PR00111">
    <property type="entry name" value="ABHYDROLASE"/>
</dbReference>
<proteinExistence type="predicted"/>
<dbReference type="Gene3D" id="3.40.50.1820">
    <property type="entry name" value="alpha/beta hydrolase"/>
    <property type="match status" value="1"/>
</dbReference>
<accession>A0A2I2GDT3</accession>
<dbReference type="PRINTS" id="PR00412">
    <property type="entry name" value="EPOXHYDRLASE"/>
</dbReference>
<keyword evidence="3" id="KW-1185">Reference proteome</keyword>
<evidence type="ECO:0000259" key="1">
    <source>
        <dbReference type="Pfam" id="PF00561"/>
    </source>
</evidence>
<dbReference type="GO" id="GO:0016020">
    <property type="term" value="C:membrane"/>
    <property type="evidence" value="ECO:0007669"/>
    <property type="project" value="TreeGrafter"/>
</dbReference>
<dbReference type="RefSeq" id="XP_024706279.1">
    <property type="nucleotide sequence ID" value="XM_024845593.1"/>
</dbReference>
<dbReference type="PANTHER" id="PTHR43798">
    <property type="entry name" value="MONOACYLGLYCEROL LIPASE"/>
    <property type="match status" value="1"/>
</dbReference>
<dbReference type="OrthoDB" id="284184at2759"/>
<dbReference type="SUPFAM" id="SSF53474">
    <property type="entry name" value="alpha/beta-Hydrolases"/>
    <property type="match status" value="1"/>
</dbReference>
<dbReference type="InterPro" id="IPR050266">
    <property type="entry name" value="AB_hydrolase_sf"/>
</dbReference>